<organism evidence="1 2">
    <name type="scientific">Russula earlei</name>
    <dbReference type="NCBI Taxonomy" id="71964"/>
    <lineage>
        <taxon>Eukaryota</taxon>
        <taxon>Fungi</taxon>
        <taxon>Dikarya</taxon>
        <taxon>Basidiomycota</taxon>
        <taxon>Agaricomycotina</taxon>
        <taxon>Agaricomycetes</taxon>
        <taxon>Russulales</taxon>
        <taxon>Russulaceae</taxon>
        <taxon>Russula</taxon>
    </lineage>
</organism>
<comment type="caution">
    <text evidence="1">The sequence shown here is derived from an EMBL/GenBank/DDBJ whole genome shotgun (WGS) entry which is preliminary data.</text>
</comment>
<evidence type="ECO:0000313" key="1">
    <source>
        <dbReference type="EMBL" id="KAI9458273.1"/>
    </source>
</evidence>
<reference evidence="1" key="1">
    <citation type="submission" date="2021-03" db="EMBL/GenBank/DDBJ databases">
        <title>Evolutionary priming and transition to the ectomycorrhizal habit in an iconic lineage of mushroom-forming fungi: is preadaptation a requirement?</title>
        <authorList>
            <consortium name="DOE Joint Genome Institute"/>
            <person name="Looney B.P."/>
            <person name="Miyauchi S."/>
            <person name="Morin E."/>
            <person name="Drula E."/>
            <person name="Courty P.E."/>
            <person name="Chicoki N."/>
            <person name="Fauchery L."/>
            <person name="Kohler A."/>
            <person name="Kuo A."/>
            <person name="LaButti K."/>
            <person name="Pangilinan J."/>
            <person name="Lipzen A."/>
            <person name="Riley R."/>
            <person name="Andreopoulos W."/>
            <person name="He G."/>
            <person name="Johnson J."/>
            <person name="Barry K.W."/>
            <person name="Grigoriev I.V."/>
            <person name="Nagy L."/>
            <person name="Hibbett D."/>
            <person name="Henrissat B."/>
            <person name="Matheny P.B."/>
            <person name="Labbe J."/>
            <person name="Martin A.F."/>
        </authorList>
    </citation>
    <scope>NUCLEOTIDE SEQUENCE</scope>
    <source>
        <strain evidence="1">BPL698</strain>
    </source>
</reference>
<protein>
    <submittedName>
        <fullName evidence="1">Uncharacterized protein</fullName>
    </submittedName>
</protein>
<name>A0ACC0U1T3_9AGAM</name>
<dbReference type="Proteomes" id="UP001207468">
    <property type="component" value="Unassembled WGS sequence"/>
</dbReference>
<dbReference type="EMBL" id="JAGFNK010000212">
    <property type="protein sequence ID" value="KAI9458273.1"/>
    <property type="molecule type" value="Genomic_DNA"/>
</dbReference>
<evidence type="ECO:0000313" key="2">
    <source>
        <dbReference type="Proteomes" id="UP001207468"/>
    </source>
</evidence>
<accession>A0ACC0U1T3</accession>
<gene>
    <name evidence="1" type="ORF">F5148DRAFT_330562</name>
</gene>
<proteinExistence type="predicted"/>
<keyword evidence="2" id="KW-1185">Reference proteome</keyword>
<sequence length="525" mass="59559">MTDIRDYLSRRAALILEDRSLRRENKLLQSLTEKEAAADRIVRYIRAEEAVSVWGVEIPHLFPGMEFLTSKSIIDNTKIFKIISKMPKGALLHIHLEATVDKKYLLKLALREPSLHVRTACVVTPGNLTTVLPEFRPFEEAQSSQCTSVTNAEYPANAWLPLYKARASFALGGPEGFDRWVLRAMSIDPAEVYDTHNNVPKIWQKFKDTFSATAGLFLYRPIFRQYIRRFLLELIEDGISYAEARIDFLPKYMFDVDGNENVPHREWVWDFGQAVNEIRTTLEEQGRGEEFMGAKIIYTTIRILPPEEIEWYLEDCIALKQEFPDLIAGFDIVGDENAGRPLTDYIKPLLAFKRRVEDLGLNLPFILHAGETLSDGGKADNNLYDALLLGTKRIGHGFSIVKHPKLMELCRENEIALEVCPISNEILGLTPSMSMHPLPVVLNQGVPVTLNSDDPSVFGAMGLSYNYFQVLVSSETTGLITLAQMARDSIKFSTLEEAEKRRATSVWEKRWTEFVEELGNGRGLP</sequence>